<comment type="caution">
    <text evidence="5">The sequence shown here is derived from an EMBL/GenBank/DDBJ whole genome shotgun (WGS) entry which is preliminary data.</text>
</comment>
<organism evidence="5 6">
    <name type="scientific">Allobacillus halotolerans</name>
    <dbReference type="NCBI Taxonomy" id="570278"/>
    <lineage>
        <taxon>Bacteria</taxon>
        <taxon>Bacillati</taxon>
        <taxon>Bacillota</taxon>
        <taxon>Bacilli</taxon>
        <taxon>Bacillales</taxon>
        <taxon>Bacillaceae</taxon>
        <taxon>Allobacillus</taxon>
    </lineage>
</organism>
<dbReference type="PROSITE" id="PS50949">
    <property type="entry name" value="HTH_GNTR"/>
    <property type="match status" value="1"/>
</dbReference>
<dbReference type="InterPro" id="IPR011711">
    <property type="entry name" value="GntR_C"/>
</dbReference>
<dbReference type="Gene3D" id="1.10.10.10">
    <property type="entry name" value="Winged helix-like DNA-binding domain superfamily/Winged helix DNA-binding domain"/>
    <property type="match status" value="1"/>
</dbReference>
<keyword evidence="3" id="KW-0804">Transcription</keyword>
<gene>
    <name evidence="5" type="ORF">KQ486_07825</name>
</gene>
<name>A0ABS6GP82_9BACI</name>
<dbReference type="SMART" id="SM00895">
    <property type="entry name" value="FCD"/>
    <property type="match status" value="1"/>
</dbReference>
<protein>
    <submittedName>
        <fullName evidence="5">GntR family transcriptional regulator</fullName>
    </submittedName>
</protein>
<keyword evidence="1" id="KW-0805">Transcription regulation</keyword>
<evidence type="ECO:0000313" key="5">
    <source>
        <dbReference type="EMBL" id="MBU6080925.1"/>
    </source>
</evidence>
<dbReference type="CDD" id="cd07377">
    <property type="entry name" value="WHTH_GntR"/>
    <property type="match status" value="1"/>
</dbReference>
<evidence type="ECO:0000259" key="4">
    <source>
        <dbReference type="PROSITE" id="PS50949"/>
    </source>
</evidence>
<evidence type="ECO:0000256" key="2">
    <source>
        <dbReference type="ARBA" id="ARBA00023125"/>
    </source>
</evidence>
<dbReference type="RefSeq" id="WP_144162369.1">
    <property type="nucleotide sequence ID" value="NZ_CAUPKR010000013.1"/>
</dbReference>
<dbReference type="InterPro" id="IPR000524">
    <property type="entry name" value="Tscrpt_reg_HTH_GntR"/>
</dbReference>
<dbReference type="SUPFAM" id="SSF48008">
    <property type="entry name" value="GntR ligand-binding domain-like"/>
    <property type="match status" value="1"/>
</dbReference>
<evidence type="ECO:0000256" key="3">
    <source>
        <dbReference type="ARBA" id="ARBA00023163"/>
    </source>
</evidence>
<sequence>MKTHTNFKSINKISLSQHVYHAIKDAIITLELEPGQKIRDVELADSFEVSRTPIREALKQLELEGLVETRPASHTRISEIDEQEVKESFVVVANLHALATKLAIPNMLPEDLLKLKELNQQLAIKIKQKNSLEAIQADDQFHNLFIRLARNKKIDECIQSLLPQIRRLEYLKFDSTQAQYSIQDHEKIIYYVENGKTEQAALAVEENWLSLSKQLI</sequence>
<reference evidence="5 6" key="1">
    <citation type="journal article" date="2011" name="Int. J. Syst. Evol. Microbiol.">
        <title>Allobacillus halotolerans gen. nov., sp. nov. isolated from shrimp paste.</title>
        <authorList>
            <person name="Sheu S.Y."/>
            <person name="Arun A.B."/>
            <person name="Jiang S.R."/>
            <person name="Young C.C."/>
            <person name="Chen W.M."/>
        </authorList>
    </citation>
    <scope>NUCLEOTIDE SEQUENCE [LARGE SCALE GENOMIC DNA]</scope>
    <source>
        <strain evidence="5 6">LMG 24826</strain>
    </source>
</reference>
<dbReference type="Pfam" id="PF07729">
    <property type="entry name" value="FCD"/>
    <property type="match status" value="1"/>
</dbReference>
<dbReference type="Proteomes" id="UP000812672">
    <property type="component" value="Unassembled WGS sequence"/>
</dbReference>
<dbReference type="PANTHER" id="PTHR43537">
    <property type="entry name" value="TRANSCRIPTIONAL REGULATOR, GNTR FAMILY"/>
    <property type="match status" value="1"/>
</dbReference>
<keyword evidence="2" id="KW-0238">DNA-binding</keyword>
<keyword evidence="6" id="KW-1185">Reference proteome</keyword>
<dbReference type="SUPFAM" id="SSF46785">
    <property type="entry name" value="Winged helix' DNA-binding domain"/>
    <property type="match status" value="1"/>
</dbReference>
<dbReference type="EMBL" id="JAHLZF010000009">
    <property type="protein sequence ID" value="MBU6080925.1"/>
    <property type="molecule type" value="Genomic_DNA"/>
</dbReference>
<dbReference type="SMART" id="SM00345">
    <property type="entry name" value="HTH_GNTR"/>
    <property type="match status" value="1"/>
</dbReference>
<accession>A0ABS6GP82</accession>
<dbReference type="InterPro" id="IPR036388">
    <property type="entry name" value="WH-like_DNA-bd_sf"/>
</dbReference>
<evidence type="ECO:0000256" key="1">
    <source>
        <dbReference type="ARBA" id="ARBA00023015"/>
    </source>
</evidence>
<dbReference type="PANTHER" id="PTHR43537:SF24">
    <property type="entry name" value="GLUCONATE OPERON TRANSCRIPTIONAL REPRESSOR"/>
    <property type="match status" value="1"/>
</dbReference>
<dbReference type="PRINTS" id="PR00035">
    <property type="entry name" value="HTHGNTR"/>
</dbReference>
<dbReference type="InterPro" id="IPR036390">
    <property type="entry name" value="WH_DNA-bd_sf"/>
</dbReference>
<feature type="domain" description="HTH gntR-type" evidence="4">
    <location>
        <begin position="13"/>
        <end position="80"/>
    </location>
</feature>
<dbReference type="InterPro" id="IPR008920">
    <property type="entry name" value="TF_FadR/GntR_C"/>
</dbReference>
<evidence type="ECO:0000313" key="6">
    <source>
        <dbReference type="Proteomes" id="UP000812672"/>
    </source>
</evidence>
<proteinExistence type="predicted"/>
<dbReference type="Gene3D" id="1.20.120.530">
    <property type="entry name" value="GntR ligand-binding domain-like"/>
    <property type="match status" value="1"/>
</dbReference>
<dbReference type="Pfam" id="PF00392">
    <property type="entry name" value="GntR"/>
    <property type="match status" value="1"/>
</dbReference>